<evidence type="ECO:0000313" key="9">
    <source>
        <dbReference type="EMBL" id="AKJ65617.1"/>
    </source>
</evidence>
<dbReference type="Gene3D" id="2.60.120.560">
    <property type="entry name" value="Exo-inulinase, domain 1"/>
    <property type="match status" value="1"/>
</dbReference>
<feature type="signal peptide" evidence="6">
    <location>
        <begin position="1"/>
        <end position="26"/>
    </location>
</feature>
<feature type="domain" description="Glycosyl hydrolase family 32 C-terminal" evidence="8">
    <location>
        <begin position="633"/>
        <end position="760"/>
    </location>
</feature>
<dbReference type="Pfam" id="PF00251">
    <property type="entry name" value="Glyco_hydro_32N"/>
    <property type="match status" value="1"/>
</dbReference>
<dbReference type="Proteomes" id="UP000035268">
    <property type="component" value="Chromosome"/>
</dbReference>
<evidence type="ECO:0000256" key="2">
    <source>
        <dbReference type="ARBA" id="ARBA00012758"/>
    </source>
</evidence>
<sequence precursor="true">MQKKFKFPLALTACLAALLGASPAGAQVFEDSFNATTAGAGSQTPKGHSNEVHNDLEKATFFFDFSDARSSVSGDADDTRVVELKGVDYVASIQAGGDGKAVDLSKGIYALPLQIDEPWEEATLFVRVRAADGFLDGGLMSLATKGLDIMVSAFHIDWGERGNLGVFARLGSVHRPVHAPLDLETGDWMDICVRWQPRSEGKPDTAVWAGFTGWTEVFVNGRLISRRCYRGPPPGAYDRNNRLTLGVDFEGQRFRGLVDHVALWDRALDNREIARLFKVGHVDTNLPAEGPLNGWNQEVGNAFFPKEMPRKERFEWIKRNTAQYVKQLRETDRAMYPTYHLTLPGFQYNTHGFYFNDRWHLFPVVSMGGARNLDLEQLFWAHLSSDDLLKWKVHTPLMPERFDANGAFYIDRYGTPSVVAGDAGPGVGYAVAKDDSLDEWEVQNRPKLRGNAPVIQQRNDPAVFQKNDRWYMVASGVSTERESSNIHLYRSENGIDWTYVKLLFEAEVGVGVQECLVAFIQNDLLVMSTNKALVQDSAANGHDYIVGRFENESFELLGSGISDYGYNSNPRYRPYNMWHGFTDDTGRTVVWQYQGRHGNNWEALRKGWFSTYSLPREIRIRDDYTLAFLPARELEELRNTSEPGKSFREHKIDGFKHLGTVSDTSENRISVTPGESGNSRLKFAKGSDEFTLSYSAHKERLILTQNRSSAASPDNQPYSVPLRLNDKEEVSFTLYLDRSMIEIYTPEGDVLSAWFRTDEVGDFTVEAGSMKEIKVHSWKMNPLQFD</sequence>
<dbReference type="GO" id="GO:0005975">
    <property type="term" value="P:carbohydrate metabolic process"/>
    <property type="evidence" value="ECO:0007669"/>
    <property type="project" value="InterPro"/>
</dbReference>
<dbReference type="SMART" id="SM00640">
    <property type="entry name" value="Glyco_32"/>
    <property type="match status" value="1"/>
</dbReference>
<keyword evidence="10" id="KW-1185">Reference proteome</keyword>
<dbReference type="SMR" id="A0A0G3EJJ0"/>
<evidence type="ECO:0000256" key="6">
    <source>
        <dbReference type="SAM" id="SignalP"/>
    </source>
</evidence>
<dbReference type="AlphaFoldDB" id="A0A0G3EJJ0"/>
<dbReference type="SUPFAM" id="SSF75005">
    <property type="entry name" value="Arabinanase/levansucrase/invertase"/>
    <property type="match status" value="1"/>
</dbReference>
<proteinExistence type="inferred from homology"/>
<gene>
    <name evidence="9" type="primary">sacA_2</name>
    <name evidence="9" type="ORF">L21SP4_02392</name>
</gene>
<dbReference type="Pfam" id="PF08244">
    <property type="entry name" value="Glyco_hydro_32C"/>
    <property type="match status" value="1"/>
</dbReference>
<dbReference type="Gene3D" id="2.115.10.20">
    <property type="entry name" value="Glycosyl hydrolase domain, family 43"/>
    <property type="match status" value="1"/>
</dbReference>
<dbReference type="OrthoDB" id="9759709at2"/>
<dbReference type="InterPro" id="IPR051214">
    <property type="entry name" value="GH32_Enzymes"/>
</dbReference>
<dbReference type="SUPFAM" id="SSF49899">
    <property type="entry name" value="Concanavalin A-like lectins/glucanases"/>
    <property type="match status" value="2"/>
</dbReference>
<dbReference type="InterPro" id="IPR013189">
    <property type="entry name" value="Glyco_hydro_32_C"/>
</dbReference>
<organism evidence="9 10">
    <name type="scientific">Kiritimatiella glycovorans</name>
    <dbReference type="NCBI Taxonomy" id="1307763"/>
    <lineage>
        <taxon>Bacteria</taxon>
        <taxon>Pseudomonadati</taxon>
        <taxon>Kiritimatiellota</taxon>
        <taxon>Kiritimatiellia</taxon>
        <taxon>Kiritimatiellales</taxon>
        <taxon>Kiritimatiellaceae</taxon>
        <taxon>Kiritimatiella</taxon>
    </lineage>
</organism>
<dbReference type="Gene3D" id="2.60.120.200">
    <property type="match status" value="1"/>
</dbReference>
<protein>
    <recommendedName>
        <fullName evidence="2">beta-fructofuranosidase</fullName>
        <ecNumber evidence="2">3.2.1.26</ecNumber>
    </recommendedName>
</protein>
<dbReference type="EC" id="3.2.1.26" evidence="2"/>
<comment type="similarity">
    <text evidence="1 5">Belongs to the glycosyl hydrolase 32 family.</text>
</comment>
<evidence type="ECO:0000256" key="1">
    <source>
        <dbReference type="ARBA" id="ARBA00009902"/>
    </source>
</evidence>
<dbReference type="KEGG" id="vbl:L21SP4_02392"/>
<evidence type="ECO:0000256" key="4">
    <source>
        <dbReference type="ARBA" id="ARBA00023295"/>
    </source>
</evidence>
<dbReference type="Pfam" id="PF13385">
    <property type="entry name" value="Laminin_G_3"/>
    <property type="match status" value="1"/>
</dbReference>
<feature type="domain" description="Glycosyl hydrolase family 32 N-terminal" evidence="7">
    <location>
        <begin position="353"/>
        <end position="625"/>
    </location>
</feature>
<dbReference type="InterPro" id="IPR001362">
    <property type="entry name" value="Glyco_hydro_32"/>
</dbReference>
<keyword evidence="4 5" id="KW-0326">Glycosidase</keyword>
<dbReference type="InterPro" id="IPR013320">
    <property type="entry name" value="ConA-like_dom_sf"/>
</dbReference>
<dbReference type="PANTHER" id="PTHR43101:SF1">
    <property type="entry name" value="BETA-FRUCTOSIDASE"/>
    <property type="match status" value="1"/>
</dbReference>
<reference evidence="9 10" key="2">
    <citation type="journal article" date="2016" name="ISME J.">
        <title>Characterization of the first cultured representative of Verrucomicrobia subdivision 5 indicates the proposal of a novel phylum.</title>
        <authorList>
            <person name="Spring S."/>
            <person name="Bunk B."/>
            <person name="Sproer C."/>
            <person name="Schumann P."/>
            <person name="Rohde M."/>
            <person name="Tindall B.J."/>
            <person name="Klenk H.P."/>
        </authorList>
    </citation>
    <scope>NUCLEOTIDE SEQUENCE [LARGE SCALE GENOMIC DNA]</scope>
    <source>
        <strain evidence="9 10">L21-Fru-AB</strain>
    </source>
</reference>
<dbReference type="PANTHER" id="PTHR43101">
    <property type="entry name" value="BETA-FRUCTOSIDASE"/>
    <property type="match status" value="1"/>
</dbReference>
<accession>A0A0G3EJJ0</accession>
<evidence type="ECO:0000259" key="8">
    <source>
        <dbReference type="Pfam" id="PF08244"/>
    </source>
</evidence>
<dbReference type="InterPro" id="IPR023296">
    <property type="entry name" value="Glyco_hydro_beta-prop_sf"/>
</dbReference>
<dbReference type="EMBL" id="CP010904">
    <property type="protein sequence ID" value="AKJ65617.1"/>
    <property type="molecule type" value="Genomic_DNA"/>
</dbReference>
<evidence type="ECO:0000256" key="3">
    <source>
        <dbReference type="ARBA" id="ARBA00022801"/>
    </source>
</evidence>
<keyword evidence="3 5" id="KW-0378">Hydrolase</keyword>
<name>A0A0G3EJJ0_9BACT</name>
<evidence type="ECO:0000313" key="10">
    <source>
        <dbReference type="Proteomes" id="UP000035268"/>
    </source>
</evidence>
<dbReference type="GO" id="GO:0004564">
    <property type="term" value="F:beta-fructofuranosidase activity"/>
    <property type="evidence" value="ECO:0007669"/>
    <property type="project" value="UniProtKB-EC"/>
</dbReference>
<feature type="chain" id="PRO_5005184035" description="beta-fructofuranosidase" evidence="6">
    <location>
        <begin position="27"/>
        <end position="786"/>
    </location>
</feature>
<dbReference type="RefSeq" id="WP_052882823.1">
    <property type="nucleotide sequence ID" value="NZ_CP010904.1"/>
</dbReference>
<reference evidence="10" key="1">
    <citation type="submission" date="2015-02" db="EMBL/GenBank/DDBJ databases">
        <title>Description and complete genome sequence of the first cultured representative of the subdivision 5 of the Verrucomicrobia phylum.</title>
        <authorList>
            <person name="Spring S."/>
            <person name="Bunk B."/>
            <person name="Sproer C."/>
            <person name="Klenk H.-P."/>
        </authorList>
    </citation>
    <scope>NUCLEOTIDE SEQUENCE [LARGE SCALE GENOMIC DNA]</scope>
    <source>
        <strain evidence="10">L21-Fru-AB</strain>
    </source>
</reference>
<dbReference type="STRING" id="1307763.L21SP4_02392"/>
<dbReference type="InterPro" id="IPR013148">
    <property type="entry name" value="Glyco_hydro_32_N"/>
</dbReference>
<evidence type="ECO:0000259" key="7">
    <source>
        <dbReference type="Pfam" id="PF00251"/>
    </source>
</evidence>
<keyword evidence="6" id="KW-0732">Signal</keyword>
<evidence type="ECO:0000256" key="5">
    <source>
        <dbReference type="RuleBase" id="RU362110"/>
    </source>
</evidence>